<organism evidence="7 8">
    <name type="scientific">Alloalcanivorax marinus</name>
    <dbReference type="NCBI Taxonomy" id="1177169"/>
    <lineage>
        <taxon>Bacteria</taxon>
        <taxon>Pseudomonadati</taxon>
        <taxon>Pseudomonadota</taxon>
        <taxon>Gammaproteobacteria</taxon>
        <taxon>Oceanospirillales</taxon>
        <taxon>Alcanivoracaceae</taxon>
        <taxon>Alloalcanivorax</taxon>
    </lineage>
</organism>
<gene>
    <name evidence="7" type="ORF">LL252_15485</name>
</gene>
<evidence type="ECO:0000256" key="3">
    <source>
        <dbReference type="ARBA" id="ARBA00023004"/>
    </source>
</evidence>
<dbReference type="PANTHER" id="PTHR35008:SF8">
    <property type="entry name" value="ALCOHOL DEHYDROGENASE CYTOCHROME C SUBUNIT"/>
    <property type="match status" value="1"/>
</dbReference>
<evidence type="ECO:0000256" key="2">
    <source>
        <dbReference type="ARBA" id="ARBA00022723"/>
    </source>
</evidence>
<dbReference type="GO" id="GO:0020037">
    <property type="term" value="F:heme binding"/>
    <property type="evidence" value="ECO:0007669"/>
    <property type="project" value="InterPro"/>
</dbReference>
<feature type="domain" description="Cytochrome c" evidence="6">
    <location>
        <begin position="795"/>
        <end position="882"/>
    </location>
</feature>
<keyword evidence="2 4" id="KW-0479">Metal-binding</keyword>
<dbReference type="EMBL" id="JAJGNA010000025">
    <property type="protein sequence ID" value="MCC4309976.1"/>
    <property type="molecule type" value="Genomic_DNA"/>
</dbReference>
<dbReference type="RefSeq" id="WP_228234653.1">
    <property type="nucleotide sequence ID" value="NZ_JAJGNA010000025.1"/>
</dbReference>
<dbReference type="InterPro" id="IPR036909">
    <property type="entry name" value="Cyt_c-like_dom_sf"/>
</dbReference>
<reference evidence="7" key="1">
    <citation type="submission" date="2021-10" db="EMBL/GenBank/DDBJ databases">
        <title>The diversity and Nitrogen Metabolism of Culturable Nitrate-Utilizing Bacteria Within the Oxygen Minimum Zone of the Changjiang (Yangtze River)Estuary.</title>
        <authorList>
            <person name="Zhang D."/>
            <person name="Zheng J."/>
            <person name="Liu S."/>
            <person name="He W."/>
        </authorList>
    </citation>
    <scope>NUCLEOTIDE SEQUENCE</scope>
    <source>
        <strain evidence="7">FXH-223</strain>
    </source>
</reference>
<dbReference type="Proteomes" id="UP001108027">
    <property type="component" value="Unassembled WGS sequence"/>
</dbReference>
<dbReference type="SUPFAM" id="SSF56003">
    <property type="entry name" value="Molybdenum cofactor-binding domain"/>
    <property type="match status" value="1"/>
</dbReference>
<dbReference type="Pfam" id="PF00034">
    <property type="entry name" value="Cytochrom_C"/>
    <property type="match status" value="2"/>
</dbReference>
<dbReference type="GO" id="GO:0016491">
    <property type="term" value="F:oxidoreductase activity"/>
    <property type="evidence" value="ECO:0007669"/>
    <property type="project" value="InterPro"/>
</dbReference>
<proteinExistence type="predicted"/>
<dbReference type="AlphaFoldDB" id="A0A9Q3YPK4"/>
<keyword evidence="1 4" id="KW-0349">Heme</keyword>
<keyword evidence="3 4" id="KW-0408">Iron</keyword>
<dbReference type="Pfam" id="PF13442">
    <property type="entry name" value="Cytochrome_CBB3"/>
    <property type="match status" value="1"/>
</dbReference>
<evidence type="ECO:0000313" key="8">
    <source>
        <dbReference type="Proteomes" id="UP001108027"/>
    </source>
</evidence>
<feature type="domain" description="Cytochrome c" evidence="6">
    <location>
        <begin position="517"/>
        <end position="620"/>
    </location>
</feature>
<evidence type="ECO:0000256" key="4">
    <source>
        <dbReference type="PROSITE-ProRule" id="PRU00433"/>
    </source>
</evidence>
<evidence type="ECO:0000256" key="5">
    <source>
        <dbReference type="SAM" id="MobiDB-lite"/>
    </source>
</evidence>
<keyword evidence="8" id="KW-1185">Reference proteome</keyword>
<dbReference type="InterPro" id="IPR051459">
    <property type="entry name" value="Cytochrome_c-type_DH"/>
</dbReference>
<comment type="caution">
    <text evidence="7">The sequence shown here is derived from an EMBL/GenBank/DDBJ whole genome shotgun (WGS) entry which is preliminary data.</text>
</comment>
<protein>
    <submittedName>
        <fullName evidence="7">C-type cytochrome</fullName>
    </submittedName>
</protein>
<evidence type="ECO:0000259" key="6">
    <source>
        <dbReference type="PROSITE" id="PS51007"/>
    </source>
</evidence>
<accession>A0A9Q3YPK4</accession>
<feature type="region of interest" description="Disordered" evidence="5">
    <location>
        <begin position="390"/>
        <end position="432"/>
    </location>
</feature>
<dbReference type="Gene3D" id="3.30.365.10">
    <property type="entry name" value="Aldehyde oxidase/xanthine dehydrogenase, molybdopterin binding domain"/>
    <property type="match status" value="2"/>
</dbReference>
<dbReference type="GO" id="GO:0046872">
    <property type="term" value="F:metal ion binding"/>
    <property type="evidence" value="ECO:0007669"/>
    <property type="project" value="UniProtKB-KW"/>
</dbReference>
<sequence length="906" mass="96737">MNPISDAQAPDTDKDALRYGVVIRPPVYRLDARAFVCSQLLHVDREALAEEGVTVVADGNFVGVVATSHEAARRAAARLPLRWSTPDRDATAVGPAATDARLRRDYQWPGRLAWGAEPDWVIADFIDGGLRLAGPVASTERLRGELACLLESDPQRIHIDGDAEAGLGRQGSDDAAADAALLARAIGRPVAVRLDPDPYARDAEALARARRLRVSGTADGDDFRVDDDLGYVSVPPLALWLTGRLTENLLRDPDAAALQFTFVQESFLDEVAAALGEDPVALRLRHIKDPRGRQLLKSVADQAAWDHPVENDGGADLVRGRGVAYSHRPSESGDAGSGTRSAWIADVEVNTVTGGVRLSRLVAGQDAGADGPLRPLLDATPLRDTLERKLLGLPSSPPPADDWAAPADRKLPAWRPSSPPARRDAPGTPALSEGVDLSPAVAVVANALYDATGVRFRSPPFSPARVRAALEERARPGKRRWWWAGALAVTGLLATLWPFRPSIAPVARPAANLYSAETIERGRLVAEAGDCAVCHTAEGGTVNLGGRPFETPFGTLYSTNLTPDPDTGIGNWSFAAFERAMREGIGRDGRHLYPAFPYTDFAKISDTDMQALYAYLMAQPAVAAPAAQNELRFPFNIRSMMAGWNLLFHDPAPFKPDPSRSAQWNRGAYLFEGAGHCGACHTPRNLFGAEKGGDARLSGALVDGWEAPALTAASRSPAGWTEQSLFEYLRTGRSDAHGVAGGPMAPVVAGLAELPEDDVRAIAHYVATQMDAPLSDPAQSERAAAVVAASRAAPVGQEAGQRVFEGACAACHENGTATFTSAKQALALNTNLHSQRPDNVIQSILGGVHAEGVAGAGEMPAFVHSLSDRQIVDLVQYLRARFAPGETPWKEVGKTVADLRREHDQQ</sequence>
<dbReference type="PANTHER" id="PTHR35008">
    <property type="entry name" value="BLL4482 PROTEIN-RELATED"/>
    <property type="match status" value="1"/>
</dbReference>
<dbReference type="InterPro" id="IPR009056">
    <property type="entry name" value="Cyt_c-like_dom"/>
</dbReference>
<dbReference type="Gene3D" id="1.10.760.10">
    <property type="entry name" value="Cytochrome c-like domain"/>
    <property type="match status" value="3"/>
</dbReference>
<dbReference type="PROSITE" id="PS51007">
    <property type="entry name" value="CYTC"/>
    <property type="match status" value="3"/>
</dbReference>
<evidence type="ECO:0000313" key="7">
    <source>
        <dbReference type="EMBL" id="MCC4309976.1"/>
    </source>
</evidence>
<feature type="domain" description="Cytochrome c" evidence="6">
    <location>
        <begin position="662"/>
        <end position="770"/>
    </location>
</feature>
<dbReference type="GO" id="GO:0009055">
    <property type="term" value="F:electron transfer activity"/>
    <property type="evidence" value="ECO:0007669"/>
    <property type="project" value="InterPro"/>
</dbReference>
<evidence type="ECO:0000256" key="1">
    <source>
        <dbReference type="ARBA" id="ARBA00022617"/>
    </source>
</evidence>
<dbReference type="InterPro" id="IPR037165">
    <property type="entry name" value="AldOxase/xan_DH_Mopterin-bd_sf"/>
</dbReference>
<name>A0A9Q3YPK4_9GAMM</name>
<dbReference type="SUPFAM" id="SSF46626">
    <property type="entry name" value="Cytochrome c"/>
    <property type="match status" value="3"/>
</dbReference>